<keyword evidence="6" id="KW-1185">Reference proteome</keyword>
<evidence type="ECO:0000256" key="1">
    <source>
        <dbReference type="ARBA" id="ARBA00000085"/>
    </source>
</evidence>
<dbReference type="Pfam" id="PF02518">
    <property type="entry name" value="HATPase_c"/>
    <property type="match status" value="1"/>
</dbReference>
<dbReference type="InterPro" id="IPR000700">
    <property type="entry name" value="PAS-assoc_C"/>
</dbReference>
<dbReference type="SMART" id="SM00387">
    <property type="entry name" value="HATPase_c"/>
    <property type="match status" value="1"/>
</dbReference>
<dbReference type="Gene3D" id="3.30.450.20">
    <property type="entry name" value="PAS domain"/>
    <property type="match status" value="1"/>
</dbReference>
<dbReference type="InterPro" id="IPR003594">
    <property type="entry name" value="HATPase_dom"/>
</dbReference>
<dbReference type="RefSeq" id="WP_168049496.1">
    <property type="nucleotide sequence ID" value="NZ_JAATJR010000003.1"/>
</dbReference>
<protein>
    <recommendedName>
        <fullName evidence="2">histidine kinase</fullName>
        <ecNumber evidence="2">2.7.13.3</ecNumber>
    </recommendedName>
</protein>
<dbReference type="InterPro" id="IPR013656">
    <property type="entry name" value="PAS_4"/>
</dbReference>
<dbReference type="InterPro" id="IPR005467">
    <property type="entry name" value="His_kinase_dom"/>
</dbReference>
<gene>
    <name evidence="5" type="ORF">HB662_09440</name>
</gene>
<sequence>MKAQAVTPGEASGPAPPAAAATAAADTLQVYFDHAPECLFQVRVMQDRSFVYEALNPVALARIGAAPEHVLGRTPVQVLGDEFGGLITEGLERVRATGQAYAYEPTVTYGGETLTYEAVYMPLPGPDGAVRGILGRARDITQRRQLEASLLQAQKMQALGQLAGGVAHDFNNVLLAMAGCLKLLGRQSNGAGAAALLAEAHRSVQRGTALTTRLLAFARQQPMASEPVDVNQSLAEMAALLDRTLGRGVRVLLRAAPDLRPARADRNQFELAILNLAINARDAMPEGGRLIITTRNLDAGQPPVAGMEAGAYVAIDVADTGEGMTAGVLARARESFFTTKAPGRGSGLGLSMVDGMLRQIGGGMELASSPGAGTCVTLYLPRD</sequence>
<dbReference type="Gene3D" id="1.10.287.130">
    <property type="match status" value="1"/>
</dbReference>
<dbReference type="Gene3D" id="3.30.565.10">
    <property type="entry name" value="Histidine kinase-like ATPase, C-terminal domain"/>
    <property type="match status" value="1"/>
</dbReference>
<dbReference type="SUPFAM" id="SSF55785">
    <property type="entry name" value="PYP-like sensor domain (PAS domain)"/>
    <property type="match status" value="1"/>
</dbReference>
<evidence type="ECO:0000256" key="2">
    <source>
        <dbReference type="ARBA" id="ARBA00012438"/>
    </source>
</evidence>
<evidence type="ECO:0000313" key="5">
    <source>
        <dbReference type="EMBL" id="NKE45001.1"/>
    </source>
</evidence>
<dbReference type="InterPro" id="IPR036097">
    <property type="entry name" value="HisK_dim/P_sf"/>
</dbReference>
<evidence type="ECO:0000259" key="4">
    <source>
        <dbReference type="PROSITE" id="PS50113"/>
    </source>
</evidence>
<dbReference type="CDD" id="cd00130">
    <property type="entry name" value="PAS"/>
    <property type="match status" value="1"/>
</dbReference>
<dbReference type="InterPro" id="IPR004358">
    <property type="entry name" value="Sig_transdc_His_kin-like_C"/>
</dbReference>
<organism evidence="5 6">
    <name type="scientific">Falsiroseomonas frigidaquae</name>
    <dbReference type="NCBI Taxonomy" id="487318"/>
    <lineage>
        <taxon>Bacteria</taxon>
        <taxon>Pseudomonadati</taxon>
        <taxon>Pseudomonadota</taxon>
        <taxon>Alphaproteobacteria</taxon>
        <taxon>Acetobacterales</taxon>
        <taxon>Roseomonadaceae</taxon>
        <taxon>Falsiroseomonas</taxon>
    </lineage>
</organism>
<dbReference type="PRINTS" id="PR00344">
    <property type="entry name" value="BCTRLSENSOR"/>
</dbReference>
<name>A0ABX1EY23_9PROT</name>
<dbReference type="Proteomes" id="UP000765160">
    <property type="component" value="Unassembled WGS sequence"/>
</dbReference>
<dbReference type="SUPFAM" id="SSF47384">
    <property type="entry name" value="Homodimeric domain of signal transducing histidine kinase"/>
    <property type="match status" value="1"/>
</dbReference>
<feature type="domain" description="PAC" evidence="4">
    <location>
        <begin position="99"/>
        <end position="152"/>
    </location>
</feature>
<dbReference type="InterPro" id="IPR035965">
    <property type="entry name" value="PAS-like_dom_sf"/>
</dbReference>
<accession>A0ABX1EY23</accession>
<comment type="caution">
    <text evidence="5">The sequence shown here is derived from an EMBL/GenBank/DDBJ whole genome shotgun (WGS) entry which is preliminary data.</text>
</comment>
<dbReference type="InterPro" id="IPR000014">
    <property type="entry name" value="PAS"/>
</dbReference>
<evidence type="ECO:0000259" key="3">
    <source>
        <dbReference type="PROSITE" id="PS50109"/>
    </source>
</evidence>
<dbReference type="PANTHER" id="PTHR43065">
    <property type="entry name" value="SENSOR HISTIDINE KINASE"/>
    <property type="match status" value="1"/>
</dbReference>
<dbReference type="PANTHER" id="PTHR43065:SF42">
    <property type="entry name" value="TWO-COMPONENT SENSOR PPRA"/>
    <property type="match status" value="1"/>
</dbReference>
<dbReference type="PROSITE" id="PS50109">
    <property type="entry name" value="HIS_KIN"/>
    <property type="match status" value="1"/>
</dbReference>
<dbReference type="InterPro" id="IPR036890">
    <property type="entry name" value="HATPase_C_sf"/>
</dbReference>
<evidence type="ECO:0000313" key="6">
    <source>
        <dbReference type="Proteomes" id="UP000765160"/>
    </source>
</evidence>
<comment type="catalytic activity">
    <reaction evidence="1">
        <text>ATP + protein L-histidine = ADP + protein N-phospho-L-histidine.</text>
        <dbReference type="EC" id="2.7.13.3"/>
    </reaction>
</comment>
<dbReference type="EC" id="2.7.13.3" evidence="2"/>
<reference evidence="5 6" key="1">
    <citation type="submission" date="2020-03" db="EMBL/GenBank/DDBJ databases">
        <title>Roseomonas selenitidurans sp. nov. isolated from soil.</title>
        <authorList>
            <person name="Liu H."/>
        </authorList>
    </citation>
    <scope>NUCLEOTIDE SEQUENCE [LARGE SCALE GENOMIC DNA]</scope>
    <source>
        <strain evidence="5 6">JCM 15073</strain>
    </source>
</reference>
<dbReference type="SUPFAM" id="SSF55874">
    <property type="entry name" value="ATPase domain of HSP90 chaperone/DNA topoisomerase II/histidine kinase"/>
    <property type="match status" value="1"/>
</dbReference>
<dbReference type="Pfam" id="PF08448">
    <property type="entry name" value="PAS_4"/>
    <property type="match status" value="1"/>
</dbReference>
<proteinExistence type="predicted"/>
<dbReference type="PROSITE" id="PS50113">
    <property type="entry name" value="PAC"/>
    <property type="match status" value="1"/>
</dbReference>
<feature type="domain" description="Histidine kinase" evidence="3">
    <location>
        <begin position="165"/>
        <end position="383"/>
    </location>
</feature>
<dbReference type="NCBIfam" id="TIGR00229">
    <property type="entry name" value="sensory_box"/>
    <property type="match status" value="1"/>
</dbReference>
<dbReference type="EMBL" id="JAAVTX010000003">
    <property type="protein sequence ID" value="NKE45001.1"/>
    <property type="molecule type" value="Genomic_DNA"/>
</dbReference>